<dbReference type="AlphaFoldDB" id="A0A1F5V965"/>
<organism evidence="1 2">
    <name type="scientific">Candidatus Fischerbacteria bacterium RBG_13_37_8</name>
    <dbReference type="NCBI Taxonomy" id="1817863"/>
    <lineage>
        <taxon>Bacteria</taxon>
        <taxon>Candidatus Fischeribacteriota</taxon>
    </lineage>
</organism>
<reference evidence="1 2" key="1">
    <citation type="journal article" date="2016" name="Nat. Commun.">
        <title>Thousands of microbial genomes shed light on interconnected biogeochemical processes in an aquifer system.</title>
        <authorList>
            <person name="Anantharaman K."/>
            <person name="Brown C.T."/>
            <person name="Hug L.A."/>
            <person name="Sharon I."/>
            <person name="Castelle C.J."/>
            <person name="Probst A.J."/>
            <person name="Thomas B.C."/>
            <person name="Singh A."/>
            <person name="Wilkins M.J."/>
            <person name="Karaoz U."/>
            <person name="Brodie E.L."/>
            <person name="Williams K.H."/>
            <person name="Hubbard S.S."/>
            <person name="Banfield J.F."/>
        </authorList>
    </citation>
    <scope>NUCLEOTIDE SEQUENCE [LARGE SCALE GENOMIC DNA]</scope>
</reference>
<dbReference type="Proteomes" id="UP000178943">
    <property type="component" value="Unassembled WGS sequence"/>
</dbReference>
<sequence length="61" mass="6898">MITAIQMIITLAAAVLLKTSRMEVAMILVGKYIHVGRSFHFLMVQMMKVRSVMLFPLELCA</sequence>
<accession>A0A1F5V965</accession>
<evidence type="ECO:0000313" key="1">
    <source>
        <dbReference type="EMBL" id="OGF59935.1"/>
    </source>
</evidence>
<gene>
    <name evidence="1" type="ORF">A2Y62_07730</name>
</gene>
<name>A0A1F5V965_9BACT</name>
<proteinExistence type="predicted"/>
<comment type="caution">
    <text evidence="1">The sequence shown here is derived from an EMBL/GenBank/DDBJ whole genome shotgun (WGS) entry which is preliminary data.</text>
</comment>
<protein>
    <submittedName>
        <fullName evidence="1">Uncharacterized protein</fullName>
    </submittedName>
</protein>
<evidence type="ECO:0000313" key="2">
    <source>
        <dbReference type="Proteomes" id="UP000178943"/>
    </source>
</evidence>
<dbReference type="STRING" id="1817863.A2Y62_07730"/>
<dbReference type="EMBL" id="MFGW01000205">
    <property type="protein sequence ID" value="OGF59935.1"/>
    <property type="molecule type" value="Genomic_DNA"/>
</dbReference>